<reference evidence="1" key="2">
    <citation type="submission" date="2022-01" db="EMBL/GenBank/DDBJ databases">
        <authorList>
            <person name="Yamashiro T."/>
            <person name="Shiraishi A."/>
            <person name="Satake H."/>
            <person name="Nakayama K."/>
        </authorList>
    </citation>
    <scope>NUCLEOTIDE SEQUENCE</scope>
</reference>
<dbReference type="EMBL" id="BQNB010015796">
    <property type="protein sequence ID" value="GJT44245.1"/>
    <property type="molecule type" value="Genomic_DNA"/>
</dbReference>
<evidence type="ECO:0000313" key="2">
    <source>
        <dbReference type="Proteomes" id="UP001151760"/>
    </source>
</evidence>
<protein>
    <submittedName>
        <fullName evidence="1">Uncharacterized protein</fullName>
    </submittedName>
</protein>
<proteinExistence type="predicted"/>
<sequence>MLMFTGEMIGYPKDILGKTDEKVMGETHIATGKVLPRTGPGIIRIYTRLREEITRDIMPLASPLIHSRTSVAEVSSASSLQVLRRLGSVFTLVYAAVQKMKKDSWLELQFSLADNFKLNVVYLLDKS</sequence>
<comment type="caution">
    <text evidence="1">The sequence shown here is derived from an EMBL/GenBank/DDBJ whole genome shotgun (WGS) entry which is preliminary data.</text>
</comment>
<evidence type="ECO:0000313" key="1">
    <source>
        <dbReference type="EMBL" id="GJT44245.1"/>
    </source>
</evidence>
<organism evidence="1 2">
    <name type="scientific">Tanacetum coccineum</name>
    <dbReference type="NCBI Taxonomy" id="301880"/>
    <lineage>
        <taxon>Eukaryota</taxon>
        <taxon>Viridiplantae</taxon>
        <taxon>Streptophyta</taxon>
        <taxon>Embryophyta</taxon>
        <taxon>Tracheophyta</taxon>
        <taxon>Spermatophyta</taxon>
        <taxon>Magnoliopsida</taxon>
        <taxon>eudicotyledons</taxon>
        <taxon>Gunneridae</taxon>
        <taxon>Pentapetalae</taxon>
        <taxon>asterids</taxon>
        <taxon>campanulids</taxon>
        <taxon>Asterales</taxon>
        <taxon>Asteraceae</taxon>
        <taxon>Asteroideae</taxon>
        <taxon>Anthemideae</taxon>
        <taxon>Anthemidinae</taxon>
        <taxon>Tanacetum</taxon>
    </lineage>
</organism>
<gene>
    <name evidence="1" type="ORF">Tco_0952960</name>
</gene>
<dbReference type="Proteomes" id="UP001151760">
    <property type="component" value="Unassembled WGS sequence"/>
</dbReference>
<keyword evidence="2" id="KW-1185">Reference proteome</keyword>
<accession>A0ABQ5DYT2</accession>
<reference evidence="1" key="1">
    <citation type="journal article" date="2022" name="Int. J. Mol. Sci.">
        <title>Draft Genome of Tanacetum Coccineum: Genomic Comparison of Closely Related Tanacetum-Family Plants.</title>
        <authorList>
            <person name="Yamashiro T."/>
            <person name="Shiraishi A."/>
            <person name="Nakayama K."/>
            <person name="Satake H."/>
        </authorList>
    </citation>
    <scope>NUCLEOTIDE SEQUENCE</scope>
</reference>
<name>A0ABQ5DYT2_9ASTR</name>